<feature type="domain" description="PH" evidence="2">
    <location>
        <begin position="1157"/>
        <end position="1254"/>
    </location>
</feature>
<feature type="compositionally biased region" description="Basic and acidic residues" evidence="1">
    <location>
        <begin position="816"/>
        <end position="826"/>
    </location>
</feature>
<evidence type="ECO:0000259" key="3">
    <source>
        <dbReference type="PROSITE" id="PS50106"/>
    </source>
</evidence>
<dbReference type="Pfam" id="PF00595">
    <property type="entry name" value="PDZ"/>
    <property type="match status" value="1"/>
</dbReference>
<feature type="domain" description="PH" evidence="2">
    <location>
        <begin position="1030"/>
        <end position="1132"/>
    </location>
</feature>
<feature type="compositionally biased region" description="Basic and acidic residues" evidence="1">
    <location>
        <begin position="433"/>
        <end position="448"/>
    </location>
</feature>
<feature type="region of interest" description="Disordered" evidence="1">
    <location>
        <begin position="752"/>
        <end position="772"/>
    </location>
</feature>
<dbReference type="PROSITE" id="PS50003">
    <property type="entry name" value="PH_DOMAIN"/>
    <property type="match status" value="2"/>
</dbReference>
<dbReference type="SMART" id="SM00233">
    <property type="entry name" value="PH"/>
    <property type="match status" value="2"/>
</dbReference>
<dbReference type="Gene3D" id="2.30.29.30">
    <property type="entry name" value="Pleckstrin-homology domain (PH domain)/Phosphotyrosine-binding domain (PTB)"/>
    <property type="match status" value="2"/>
</dbReference>
<dbReference type="GeneID" id="100753122"/>
<dbReference type="PANTHER" id="PTHR12752">
    <property type="entry name" value="PHOSPHOINOSITOL 3-PHOSPHATE-BINDING PROTEIN"/>
    <property type="match status" value="1"/>
</dbReference>
<dbReference type="Gene3D" id="2.30.42.10">
    <property type="match status" value="1"/>
</dbReference>
<dbReference type="Proteomes" id="UP001108280">
    <property type="component" value="Chromosome 2"/>
</dbReference>
<proteinExistence type="predicted"/>
<dbReference type="OrthoDB" id="2157866at2759"/>
<feature type="region of interest" description="Disordered" evidence="1">
    <location>
        <begin position="77"/>
        <end position="128"/>
    </location>
</feature>
<dbReference type="InterPro" id="IPR001478">
    <property type="entry name" value="PDZ"/>
</dbReference>
<name>A0A9J7F5T1_CRIGR</name>
<reference evidence="5" key="3">
    <citation type="submission" date="2025-08" db="UniProtKB">
        <authorList>
            <consortium name="RefSeq"/>
        </authorList>
    </citation>
    <scope>IDENTIFICATION</scope>
    <source>
        <strain evidence="5">17A/GY</strain>
        <tissue evidence="5">Liver</tissue>
    </source>
</reference>
<keyword evidence="4" id="KW-1185">Reference proteome</keyword>
<dbReference type="SUPFAM" id="SSF50156">
    <property type="entry name" value="PDZ domain-like"/>
    <property type="match status" value="1"/>
</dbReference>
<gene>
    <name evidence="5" type="primary">LOC100753122</name>
</gene>
<dbReference type="RefSeq" id="XP_003503086.1">
    <property type="nucleotide sequence ID" value="XM_003503038.4"/>
</dbReference>
<dbReference type="KEGG" id="cge:100753122"/>
<evidence type="ECO:0000259" key="2">
    <source>
        <dbReference type="PROSITE" id="PS50003"/>
    </source>
</evidence>
<dbReference type="InterPro" id="IPR011993">
    <property type="entry name" value="PH-like_dom_sf"/>
</dbReference>
<dbReference type="PROSITE" id="PS50106">
    <property type="entry name" value="PDZ"/>
    <property type="match status" value="1"/>
</dbReference>
<dbReference type="PANTHER" id="PTHR12752:SF2">
    <property type="entry name" value="PDZ AND PLECKSTRIN HOMOLOGY DOMAINS 1"/>
    <property type="match status" value="1"/>
</dbReference>
<feature type="region of interest" description="Disordered" evidence="1">
    <location>
        <begin position="283"/>
        <end position="317"/>
    </location>
</feature>
<dbReference type="RefSeq" id="XP_027251797.1">
    <property type="nucleotide sequence ID" value="XM_027395996.2"/>
</dbReference>
<dbReference type="AlphaFoldDB" id="A0A9J7F5T1"/>
<sequence length="1276" mass="142377">MADLGTERSGAIRRGLALRGGGESCKLLSLDFAVCLIMVKHKGTSQPSGQACQKNVKDFEKDIKGYTSEAVFHQTGALGKQKENGDECVSASINGKQSSSLLPKDEKQPPPDSKIHERMENDGPPPAVSHPLEEVLPVAMFNDCEKSLSGKITTQDFPNTVEALKPTKGKFITEGKCGAFNIQVETTKSIFCKTGAQFPMKKRCPTCHQLYSIQQVQRGYASRGHFPKYSTILAEEFKHKVTSACKGEVSRGEIPSINISITGKEIVVEYASKKQNIFINVSHPKSTGKSTKHRKSFLSHNGKEPCQSPSQPAINHPENWRLENQNQSSDGLHDASRHVNTAQKENSDKIMLSVSSPLWREKKKPNTLPSDPDDTEERDSAMSQQVFQIIQDKPSKQHFFLADTCLPTPSETLRTTSLNNMDLSKMSFEDSVDVDKERKNKSDVKENVPSDSQGQPCTTGINGPLSSMDGVIPIQEASDSEVCPLSSLTMQLLGEKAASISCRADRTLPAEGGDNSSSLSFPVSEQVLKPSPLLSPSHWVTRHSELVQTPENTFFFSQDNGVETEQEKVHGNVTYRDINEAVLHSDSSANTQLLERKSTQNPTVRFAPCSSLGSSSPLHGIIPTSVEWDQEDHANHVETTALSGTDFPVLASVTDELEQRVTTQNCQEGTVESNFPVAIRNPRESSGFLENVEDDKWQAQPVVKSVCHRDFEDLPSENQNEVCSRMDFPPNSSGSAWTGQSMEELFRIDKTLTSDRDPNNNEGDKSLELNNFQQEPAECQRTALRGQPGESEDKGSPTETSYHPVDILLSPQKQKAQKDKNLEKSNSRKLSQDLTLRGERASDGSQEEAIDQWAKRRQQFKDGKRCSSVGGSSVISNFTEGSVTSDDAHSVDFGFRVDIEEKGFYTENFHSTAWVFRGDDGDPEDSPRCLSKKPRPVAVRERTVRLFKGTGDYPWGFRIQFSKPIVVTEVDTNSAAEEAGLQIGDVVLSVNGTEVTSAEHAEAVHLAKKGPDILTLVVGSDISRCPNTPWPTCRGYLHKRTHSGFVKGWRKRWFVLKHDGYLLYYKHRKDEEKWPPLDIIKLEGADIGIENSLGKPFVFNCMPRSGSRMFCLCATSNQEMKRWLEAMHKAAHPIRQIHVWEDVTLHNSRLPPLAIKCPECLGLLHQLERHSGVWLQHYCILKDGCLYFYASIRSTQASGGLYLQGYRVMEQTHGFEESVIELKPPSEEFKTFYFCAENKTENQRWISALKTSIKKWLPLDQAIQEFMSRPLEETKM</sequence>
<feature type="region of interest" description="Disordered" evidence="1">
    <location>
        <begin position="784"/>
        <end position="851"/>
    </location>
</feature>
<dbReference type="SMART" id="SM00228">
    <property type="entry name" value="PDZ"/>
    <property type="match status" value="1"/>
</dbReference>
<reference evidence="4" key="2">
    <citation type="journal article" date="2020" name="Biotechnol. Bioeng.">
        <title>Chromosome-scale scaffolds for the Chinese hamster reference genome assembly to facilitate the study of the CHO epigenome.</title>
        <authorList>
            <person name="Hilliard W."/>
            <person name="MacDonald M."/>
            <person name="Lee K.H."/>
        </authorList>
    </citation>
    <scope>NUCLEOTIDE SEQUENCE [LARGE SCALE GENOMIC DNA]</scope>
    <source>
        <strain evidence="4">17A/GY</strain>
    </source>
</reference>
<feature type="compositionally biased region" description="Polar residues" evidence="1">
    <location>
        <begin position="91"/>
        <end position="101"/>
    </location>
</feature>
<dbReference type="InterPro" id="IPR036034">
    <property type="entry name" value="PDZ_sf"/>
</dbReference>
<evidence type="ECO:0000313" key="5">
    <source>
        <dbReference type="RefSeq" id="XP_027251797.1"/>
    </source>
</evidence>
<reference evidence="4" key="1">
    <citation type="journal article" date="2018" name="Biotechnol. Bioeng.">
        <title>A reference genome of the Chinese hamster based on a hybrid assembly strategy.</title>
        <authorList>
            <person name="Rupp O."/>
            <person name="MacDonald M.L."/>
            <person name="Li S."/>
            <person name="Dhiman H."/>
            <person name="Polson S."/>
            <person name="Griep S."/>
            <person name="Heffner K."/>
            <person name="Hernandez I."/>
            <person name="Brinkrolf K."/>
            <person name="Jadhav V."/>
            <person name="Samoudi M."/>
            <person name="Hao H."/>
            <person name="Kingham B."/>
            <person name="Goesmann A."/>
            <person name="Betenbaugh M.J."/>
            <person name="Lewis N.E."/>
            <person name="Borth N."/>
            <person name="Lee K.H."/>
        </authorList>
    </citation>
    <scope>NUCLEOTIDE SEQUENCE [LARGE SCALE GENOMIC DNA]</scope>
    <source>
        <strain evidence="4">17A/GY</strain>
    </source>
</reference>
<feature type="region of interest" description="Disordered" evidence="1">
    <location>
        <begin position="429"/>
        <end position="457"/>
    </location>
</feature>
<feature type="compositionally biased region" description="Basic and acidic residues" evidence="1">
    <location>
        <begin position="752"/>
        <end position="767"/>
    </location>
</feature>
<organism evidence="4 5">
    <name type="scientific">Cricetulus griseus</name>
    <name type="common">Chinese hamster</name>
    <name type="synonym">Cricetulus barabensis griseus</name>
    <dbReference type="NCBI Taxonomy" id="10029"/>
    <lineage>
        <taxon>Eukaryota</taxon>
        <taxon>Metazoa</taxon>
        <taxon>Chordata</taxon>
        <taxon>Craniata</taxon>
        <taxon>Vertebrata</taxon>
        <taxon>Euteleostomi</taxon>
        <taxon>Mammalia</taxon>
        <taxon>Eutheria</taxon>
        <taxon>Euarchontoglires</taxon>
        <taxon>Glires</taxon>
        <taxon>Rodentia</taxon>
        <taxon>Myomorpha</taxon>
        <taxon>Muroidea</taxon>
        <taxon>Cricetidae</taxon>
        <taxon>Cricetinae</taxon>
        <taxon>Cricetulus</taxon>
    </lineage>
</organism>
<protein>
    <submittedName>
        <fullName evidence="5">Uncharacterized protein LOC100753122 isoform X2</fullName>
    </submittedName>
</protein>
<dbReference type="InterPro" id="IPR001849">
    <property type="entry name" value="PH_domain"/>
</dbReference>
<dbReference type="SUPFAM" id="SSF50729">
    <property type="entry name" value="PH domain-like"/>
    <property type="match status" value="2"/>
</dbReference>
<feature type="region of interest" description="Disordered" evidence="1">
    <location>
        <begin position="340"/>
        <end position="381"/>
    </location>
</feature>
<evidence type="ECO:0000313" key="4">
    <source>
        <dbReference type="Proteomes" id="UP001108280"/>
    </source>
</evidence>
<evidence type="ECO:0000256" key="1">
    <source>
        <dbReference type="SAM" id="MobiDB-lite"/>
    </source>
</evidence>
<feature type="domain" description="PDZ" evidence="3">
    <location>
        <begin position="943"/>
        <end position="1018"/>
    </location>
</feature>
<dbReference type="Pfam" id="PF00169">
    <property type="entry name" value="PH"/>
    <property type="match status" value="2"/>
</dbReference>
<feature type="compositionally biased region" description="Basic and acidic residues" evidence="1">
    <location>
        <begin position="103"/>
        <end position="121"/>
    </location>
</feature>
<accession>A0A9J7F5T1</accession>